<organism evidence="5 6">
    <name type="scientific">Nosema granulosis</name>
    <dbReference type="NCBI Taxonomy" id="83296"/>
    <lineage>
        <taxon>Eukaryota</taxon>
        <taxon>Fungi</taxon>
        <taxon>Fungi incertae sedis</taxon>
        <taxon>Microsporidia</taxon>
        <taxon>Nosematidae</taxon>
        <taxon>Nosema</taxon>
    </lineage>
</organism>
<dbReference type="AlphaFoldDB" id="A0A9P6H0C2"/>
<dbReference type="PANTHER" id="PTHR11586">
    <property type="entry name" value="TRNA-AMINOACYLATION COFACTOR ARC1 FAMILY MEMBER"/>
    <property type="match status" value="1"/>
</dbReference>
<protein>
    <submittedName>
        <fullName evidence="5">Methionine--tRNA ligase</fullName>
    </submittedName>
</protein>
<feature type="domain" description="TRNA-binding" evidence="4">
    <location>
        <begin position="115"/>
        <end position="215"/>
    </location>
</feature>
<dbReference type="GO" id="GO:0000049">
    <property type="term" value="F:tRNA binding"/>
    <property type="evidence" value="ECO:0007669"/>
    <property type="project" value="UniProtKB-UniRule"/>
</dbReference>
<name>A0A9P6H0C2_9MICR</name>
<dbReference type="InterPro" id="IPR051270">
    <property type="entry name" value="Tyrosine-tRNA_ligase_regulator"/>
</dbReference>
<dbReference type="SUPFAM" id="SSF50249">
    <property type="entry name" value="Nucleic acid-binding proteins"/>
    <property type="match status" value="1"/>
</dbReference>
<sequence length="275" mass="31325">MEKLHISKEYEDIKFAVQFLDPEMEIISCEDGIYISDKDTDDFDDVATLLLKKYQPSKTLKDLKKIRKGLDQQPCEKQFLSLISYYNHFKNLSNNLKYSKYVEELTKVYNLQYLYFYILKIQVGLVTEAKEVEGSDKLFLETVEFGDKSIQIVSGVRPYISKEDFVGKKFLFLTNIKPGKVMGIESCGMILCGKEGEKVCVIKVGDDIPSGTLLELEKPSIVSDFEVAKMDLKKNFFSNIFKGLKIVGGFIEFEGLKAVLKSTPMKTEIENGTIS</sequence>
<dbReference type="PANTHER" id="PTHR11586:SF37">
    <property type="entry name" value="TRNA-BINDING DOMAIN-CONTAINING PROTEIN"/>
    <property type="match status" value="1"/>
</dbReference>
<dbReference type="InterPro" id="IPR002547">
    <property type="entry name" value="tRNA-bd_dom"/>
</dbReference>
<reference evidence="5 6" key="1">
    <citation type="journal article" date="2020" name="Genome Biol. Evol.">
        <title>Comparative genomics of strictly vertically transmitted, feminizing microsporidia endosymbionts of amphipod crustaceans.</title>
        <authorList>
            <person name="Cormier A."/>
            <person name="Chebbi M.A."/>
            <person name="Giraud I."/>
            <person name="Wattier R."/>
            <person name="Teixeira M."/>
            <person name="Gilbert C."/>
            <person name="Rigaud T."/>
            <person name="Cordaux R."/>
        </authorList>
    </citation>
    <scope>NUCLEOTIDE SEQUENCE [LARGE SCALE GENOMIC DNA]</scope>
    <source>
        <strain evidence="5 6">Ou3-Ou53</strain>
    </source>
</reference>
<accession>A0A9P6H0C2</accession>
<keyword evidence="6" id="KW-1185">Reference proteome</keyword>
<dbReference type="PROSITE" id="PS50886">
    <property type="entry name" value="TRBD"/>
    <property type="match status" value="1"/>
</dbReference>
<keyword evidence="1 3" id="KW-0820">tRNA-binding</keyword>
<evidence type="ECO:0000313" key="6">
    <source>
        <dbReference type="Proteomes" id="UP000740883"/>
    </source>
</evidence>
<dbReference type="Pfam" id="PF01588">
    <property type="entry name" value="tRNA_bind"/>
    <property type="match status" value="1"/>
</dbReference>
<dbReference type="EMBL" id="SBJO01000031">
    <property type="protein sequence ID" value="KAF9764235.1"/>
    <property type="molecule type" value="Genomic_DNA"/>
</dbReference>
<keyword evidence="2 3" id="KW-0694">RNA-binding</keyword>
<dbReference type="InterPro" id="IPR012340">
    <property type="entry name" value="NA-bd_OB-fold"/>
</dbReference>
<evidence type="ECO:0000259" key="4">
    <source>
        <dbReference type="PROSITE" id="PS50886"/>
    </source>
</evidence>
<gene>
    <name evidence="5" type="primary">metG</name>
    <name evidence="5" type="ORF">NGRA_0722</name>
</gene>
<evidence type="ECO:0000256" key="1">
    <source>
        <dbReference type="ARBA" id="ARBA00022555"/>
    </source>
</evidence>
<evidence type="ECO:0000256" key="3">
    <source>
        <dbReference type="PROSITE-ProRule" id="PRU00209"/>
    </source>
</evidence>
<dbReference type="OrthoDB" id="19141at2759"/>
<dbReference type="Gene3D" id="2.40.50.140">
    <property type="entry name" value="Nucleic acid-binding proteins"/>
    <property type="match status" value="1"/>
</dbReference>
<evidence type="ECO:0000256" key="2">
    <source>
        <dbReference type="ARBA" id="ARBA00022884"/>
    </source>
</evidence>
<comment type="caution">
    <text evidence="5">The sequence shown here is derived from an EMBL/GenBank/DDBJ whole genome shotgun (WGS) entry which is preliminary data.</text>
</comment>
<proteinExistence type="predicted"/>
<dbReference type="GO" id="GO:0016874">
    <property type="term" value="F:ligase activity"/>
    <property type="evidence" value="ECO:0007669"/>
    <property type="project" value="UniProtKB-KW"/>
</dbReference>
<dbReference type="Proteomes" id="UP000740883">
    <property type="component" value="Unassembled WGS sequence"/>
</dbReference>
<keyword evidence="5" id="KW-0436">Ligase</keyword>
<evidence type="ECO:0000313" key="5">
    <source>
        <dbReference type="EMBL" id="KAF9764235.1"/>
    </source>
</evidence>